<dbReference type="InterPro" id="IPR051313">
    <property type="entry name" value="Bact_iron-sidero_bind"/>
</dbReference>
<dbReference type="RefSeq" id="WP_022168250.1">
    <property type="nucleotide sequence ID" value="NZ_JACOOQ010000009.1"/>
</dbReference>
<dbReference type="PROSITE" id="PS51257">
    <property type="entry name" value="PROKAR_LIPOPROTEIN"/>
    <property type="match status" value="1"/>
</dbReference>
<dbReference type="Proteomes" id="UP000662088">
    <property type="component" value="Unassembled WGS sequence"/>
</dbReference>
<dbReference type="SUPFAM" id="SSF53807">
    <property type="entry name" value="Helical backbone' metal receptor"/>
    <property type="match status" value="1"/>
</dbReference>
<evidence type="ECO:0000313" key="7">
    <source>
        <dbReference type="EMBL" id="MBC5640089.1"/>
    </source>
</evidence>
<organism evidence="7 8">
    <name type="scientific">Clostridium lentum</name>
    <dbReference type="NCBI Taxonomy" id="2763037"/>
    <lineage>
        <taxon>Bacteria</taxon>
        <taxon>Bacillati</taxon>
        <taxon>Bacillota</taxon>
        <taxon>Clostridia</taxon>
        <taxon>Eubacteriales</taxon>
        <taxon>Clostridiaceae</taxon>
        <taxon>Clostridium</taxon>
    </lineage>
</organism>
<evidence type="ECO:0000256" key="3">
    <source>
        <dbReference type="ARBA" id="ARBA00022448"/>
    </source>
</evidence>
<dbReference type="PROSITE" id="PS50983">
    <property type="entry name" value="FE_B12_PBP"/>
    <property type="match status" value="1"/>
</dbReference>
<evidence type="ECO:0000256" key="4">
    <source>
        <dbReference type="ARBA" id="ARBA00022729"/>
    </source>
</evidence>
<dbReference type="Gene3D" id="3.40.50.1980">
    <property type="entry name" value="Nitrogenase molybdenum iron protein domain"/>
    <property type="match status" value="2"/>
</dbReference>
<comment type="similarity">
    <text evidence="2">Belongs to the bacterial solute-binding protein 8 family.</text>
</comment>
<gene>
    <name evidence="7" type="ORF">H8R92_06520</name>
</gene>
<feature type="signal peptide" evidence="5">
    <location>
        <begin position="1"/>
        <end position="23"/>
    </location>
</feature>
<name>A0A8I0DN66_9CLOT</name>
<dbReference type="PANTHER" id="PTHR30532">
    <property type="entry name" value="IRON III DICITRATE-BINDING PERIPLASMIC PROTEIN"/>
    <property type="match status" value="1"/>
</dbReference>
<keyword evidence="4 5" id="KW-0732">Signal</keyword>
<keyword evidence="8" id="KW-1185">Reference proteome</keyword>
<evidence type="ECO:0000313" key="8">
    <source>
        <dbReference type="Proteomes" id="UP000662088"/>
    </source>
</evidence>
<proteinExistence type="inferred from homology"/>
<sequence>MILNKLIKKSVLMSMIIGSVALIGCGTQTNEEKVKSENQIVVEHKLGTTTLNDTSKKVAVLELSFLDSLYNLGVNPVAIADDGEQTKVTDITNGESIEYVSVGNRKEPNLEELSTLDLDLIIADTTRHSKIYEDLSKIAPTIVLDSIGSSYDEYIKNFETIAKIVGKEDKAKTKIEETEKLLSDVKAKAQEKLGDKKILTVSPKNDEYTAHTSTSFVGQVLEKAGFVNAIENNDKEVSLSLEQLVEINPDIMVYMREDIDKTIYKEWKDTELYKSLKAIQNGDVYTTIARGPWTQYRGFISINTLTKEMSQWLLDNN</sequence>
<dbReference type="GO" id="GO:1901678">
    <property type="term" value="P:iron coordination entity transport"/>
    <property type="evidence" value="ECO:0007669"/>
    <property type="project" value="UniProtKB-ARBA"/>
</dbReference>
<comment type="caution">
    <text evidence="7">The sequence shown here is derived from an EMBL/GenBank/DDBJ whole genome shotgun (WGS) entry which is preliminary data.</text>
</comment>
<dbReference type="AlphaFoldDB" id="A0A8I0DN66"/>
<comment type="subcellular location">
    <subcellularLocation>
        <location evidence="1">Cell envelope</location>
    </subcellularLocation>
</comment>
<reference evidence="7" key="1">
    <citation type="submission" date="2020-08" db="EMBL/GenBank/DDBJ databases">
        <title>Genome public.</title>
        <authorList>
            <person name="Liu C."/>
            <person name="Sun Q."/>
        </authorList>
    </citation>
    <scope>NUCLEOTIDE SEQUENCE</scope>
    <source>
        <strain evidence="7">NSJ-42</strain>
    </source>
</reference>
<feature type="chain" id="PRO_5039565940" evidence="5">
    <location>
        <begin position="24"/>
        <end position="317"/>
    </location>
</feature>
<accession>A0A8I0DN66</accession>
<evidence type="ECO:0000256" key="1">
    <source>
        <dbReference type="ARBA" id="ARBA00004196"/>
    </source>
</evidence>
<dbReference type="EMBL" id="JACOOQ010000009">
    <property type="protein sequence ID" value="MBC5640089.1"/>
    <property type="molecule type" value="Genomic_DNA"/>
</dbReference>
<evidence type="ECO:0000256" key="2">
    <source>
        <dbReference type="ARBA" id="ARBA00008814"/>
    </source>
</evidence>
<protein>
    <submittedName>
        <fullName evidence="7">ABC transporter substrate-binding protein</fullName>
    </submittedName>
</protein>
<dbReference type="GO" id="GO:0030288">
    <property type="term" value="C:outer membrane-bounded periplasmic space"/>
    <property type="evidence" value="ECO:0007669"/>
    <property type="project" value="TreeGrafter"/>
</dbReference>
<evidence type="ECO:0000259" key="6">
    <source>
        <dbReference type="PROSITE" id="PS50983"/>
    </source>
</evidence>
<dbReference type="Pfam" id="PF01497">
    <property type="entry name" value="Peripla_BP_2"/>
    <property type="match status" value="1"/>
</dbReference>
<dbReference type="PANTHER" id="PTHR30532:SF29">
    <property type="entry name" value="FE(3+) DICITRATE-BINDING PERIPLASMIC PROTEIN"/>
    <property type="match status" value="1"/>
</dbReference>
<feature type="domain" description="Fe/B12 periplasmic-binding" evidence="6">
    <location>
        <begin position="57"/>
        <end position="317"/>
    </location>
</feature>
<dbReference type="CDD" id="cd01146">
    <property type="entry name" value="FhuD"/>
    <property type="match status" value="1"/>
</dbReference>
<dbReference type="InterPro" id="IPR002491">
    <property type="entry name" value="ABC_transptr_periplasmic_BD"/>
</dbReference>
<evidence type="ECO:0000256" key="5">
    <source>
        <dbReference type="SAM" id="SignalP"/>
    </source>
</evidence>
<keyword evidence="3" id="KW-0813">Transport</keyword>